<feature type="compositionally biased region" description="Basic and acidic residues" evidence="4">
    <location>
        <begin position="543"/>
        <end position="552"/>
    </location>
</feature>
<keyword evidence="7" id="KW-1185">Reference proteome</keyword>
<feature type="region of interest" description="Disordered" evidence="4">
    <location>
        <begin position="542"/>
        <end position="582"/>
    </location>
</feature>
<dbReference type="InterPro" id="IPR032781">
    <property type="entry name" value="ABC_tran_Xtn"/>
</dbReference>
<gene>
    <name evidence="6" type="primary">ykhF</name>
    <name evidence="6" type="ORF">GETHLI_08320</name>
</gene>
<dbReference type="RefSeq" id="WP_285570734.1">
    <property type="nucleotide sequence ID" value="NZ_BSDE01000001.1"/>
</dbReference>
<evidence type="ECO:0000313" key="7">
    <source>
        <dbReference type="Proteomes" id="UP001165069"/>
    </source>
</evidence>
<keyword evidence="1" id="KW-0547">Nucleotide-binding</keyword>
<dbReference type="Pfam" id="PF00005">
    <property type="entry name" value="ABC_tran"/>
    <property type="match status" value="2"/>
</dbReference>
<dbReference type="GO" id="GO:0005524">
    <property type="term" value="F:ATP binding"/>
    <property type="evidence" value="ECO:0007669"/>
    <property type="project" value="UniProtKB-KW"/>
</dbReference>
<dbReference type="PROSITE" id="PS50893">
    <property type="entry name" value="ABC_TRANSPORTER_2"/>
    <property type="match status" value="2"/>
</dbReference>
<dbReference type="Proteomes" id="UP001165069">
    <property type="component" value="Unassembled WGS sequence"/>
</dbReference>
<comment type="caution">
    <text evidence="6">The sequence shown here is derived from an EMBL/GenBank/DDBJ whole genome shotgun (WGS) entry which is preliminary data.</text>
</comment>
<accession>A0ABQ5QD08</accession>
<reference evidence="6 7" key="1">
    <citation type="journal article" date="2023" name="Antonie Van Leeuwenhoek">
        <title>Mesoterricola silvestris gen. nov., sp. nov., Mesoterricola sediminis sp. nov., Geothrix oryzae sp. nov., Geothrix edaphica sp. nov., Geothrix rubra sp. nov., and Geothrix limicola sp. nov., six novel members of Acidobacteriota isolated from soils.</title>
        <authorList>
            <person name="Itoh H."/>
            <person name="Sugisawa Y."/>
            <person name="Mise K."/>
            <person name="Xu Z."/>
            <person name="Kuniyasu M."/>
            <person name="Ushijima N."/>
            <person name="Kawano K."/>
            <person name="Kobayashi E."/>
            <person name="Shiratori Y."/>
            <person name="Masuda Y."/>
            <person name="Senoo K."/>
        </authorList>
    </citation>
    <scope>NUCLEOTIDE SEQUENCE [LARGE SCALE GENOMIC DNA]</scope>
    <source>
        <strain evidence="6 7">Red804</strain>
    </source>
</reference>
<dbReference type="Gene3D" id="3.40.50.300">
    <property type="entry name" value="P-loop containing nucleotide triphosphate hydrolases"/>
    <property type="match status" value="2"/>
</dbReference>
<dbReference type="SUPFAM" id="SSF52540">
    <property type="entry name" value="P-loop containing nucleoside triphosphate hydrolases"/>
    <property type="match status" value="2"/>
</dbReference>
<keyword evidence="3" id="KW-0175">Coiled coil</keyword>
<feature type="domain" description="ABC transporter" evidence="5">
    <location>
        <begin position="3"/>
        <end position="261"/>
    </location>
</feature>
<dbReference type="PANTHER" id="PTHR42855:SF2">
    <property type="entry name" value="DRUG RESISTANCE ABC TRANSPORTER,ATP-BINDING PROTEIN"/>
    <property type="match status" value="1"/>
</dbReference>
<feature type="domain" description="ABC transporter" evidence="5">
    <location>
        <begin position="327"/>
        <end position="541"/>
    </location>
</feature>
<dbReference type="CDD" id="cd03221">
    <property type="entry name" value="ABCF_EF-3"/>
    <property type="match status" value="2"/>
</dbReference>
<dbReference type="EMBL" id="BSDE01000001">
    <property type="protein sequence ID" value="GLH72330.1"/>
    <property type="molecule type" value="Genomic_DNA"/>
</dbReference>
<proteinExistence type="predicted"/>
<keyword evidence="2 6" id="KW-0067">ATP-binding</keyword>
<dbReference type="InterPro" id="IPR017871">
    <property type="entry name" value="ABC_transporter-like_CS"/>
</dbReference>
<dbReference type="SMART" id="SM00382">
    <property type="entry name" value="AAA"/>
    <property type="match status" value="2"/>
</dbReference>
<sequence>MLASLNHVDLRFGPQEVLKDVTWAIQEGECWGVIGRNGAGKSTVFKLLLGQLEADSGTVVRPTKERGIRMGHYAQDLVPETEGSVLEEALAAFGDVERLQHEMRELEHRMGEAGDDLDEVMDRYQKVTEAFEHLDGFSIRARAESILQSLGFTSADFERPVETLSGGQKSRVMLAKAILQGQDLLLLDEPTNHLDLPSLRWLESFIQDTDATVAVISHDRYFLDKIATEILELELGRSRVYDGNYSEFMEKKEQELELLERHYEQQQAYIKNQEEYIRRNIAGQNTKQARGRRTHLAKLDRIQKPLRDRRKVKFSFPETQRSGDVALVLENASVGWDGKALYAPLEQLQIKRGQKMGIVGLNGTGKSTLLKAISEEIPFITGQARLGSQVKLGYFDQHHRNLDPRNTVFQQIHGVNPQAMKQDVLGFLAKFQFRGDEVDKPVTALSGGERARLSIATLIRQGVNLLLLDEPTNHMDIPSMEAMEDTILSFTGAAIVVTHDRYLLGRVADSLLRVHEGRAEFREGGYEDHQAWVDLDLGAEDEAGSKEPEPLPKKVASPQAKPASAAKPPSPPAKPAAVDKDKQRAIKRFEKQVAEAEAKVSDLEAKLAILQKDMATMDPADWQAFSTKLDEQKALEADLAYAMSDWEAAQGALEEAQR</sequence>
<evidence type="ECO:0000256" key="2">
    <source>
        <dbReference type="ARBA" id="ARBA00022840"/>
    </source>
</evidence>
<dbReference type="PANTHER" id="PTHR42855">
    <property type="entry name" value="ABC TRANSPORTER ATP-BINDING SUBUNIT"/>
    <property type="match status" value="1"/>
</dbReference>
<organism evidence="6 7">
    <name type="scientific">Geothrix limicola</name>
    <dbReference type="NCBI Taxonomy" id="2927978"/>
    <lineage>
        <taxon>Bacteria</taxon>
        <taxon>Pseudomonadati</taxon>
        <taxon>Acidobacteriota</taxon>
        <taxon>Holophagae</taxon>
        <taxon>Holophagales</taxon>
        <taxon>Holophagaceae</taxon>
        <taxon>Geothrix</taxon>
    </lineage>
</organism>
<dbReference type="InterPro" id="IPR051309">
    <property type="entry name" value="ABCF_ATPase"/>
</dbReference>
<dbReference type="PROSITE" id="PS00211">
    <property type="entry name" value="ABC_TRANSPORTER_1"/>
    <property type="match status" value="2"/>
</dbReference>
<evidence type="ECO:0000313" key="6">
    <source>
        <dbReference type="EMBL" id="GLH72330.1"/>
    </source>
</evidence>
<dbReference type="InterPro" id="IPR003593">
    <property type="entry name" value="AAA+_ATPase"/>
</dbReference>
<evidence type="ECO:0000256" key="3">
    <source>
        <dbReference type="SAM" id="Coils"/>
    </source>
</evidence>
<dbReference type="InterPro" id="IPR003439">
    <property type="entry name" value="ABC_transporter-like_ATP-bd"/>
</dbReference>
<feature type="coiled-coil region" evidence="3">
    <location>
        <begin position="96"/>
        <end position="123"/>
    </location>
</feature>
<evidence type="ECO:0000256" key="4">
    <source>
        <dbReference type="SAM" id="MobiDB-lite"/>
    </source>
</evidence>
<feature type="compositionally biased region" description="Low complexity" evidence="4">
    <location>
        <begin position="553"/>
        <end position="567"/>
    </location>
</feature>
<evidence type="ECO:0000259" key="5">
    <source>
        <dbReference type="PROSITE" id="PS50893"/>
    </source>
</evidence>
<dbReference type="Pfam" id="PF12848">
    <property type="entry name" value="ABC_tran_Xtn"/>
    <property type="match status" value="1"/>
</dbReference>
<dbReference type="InterPro" id="IPR027417">
    <property type="entry name" value="P-loop_NTPase"/>
</dbReference>
<protein>
    <submittedName>
        <fullName evidence="6">ABC transporter ATP-binding protein</fullName>
    </submittedName>
</protein>
<evidence type="ECO:0000256" key="1">
    <source>
        <dbReference type="ARBA" id="ARBA00022741"/>
    </source>
</evidence>
<name>A0ABQ5QD08_9BACT</name>